<accession>A0A6B3SGZ5</accession>
<proteinExistence type="predicted"/>
<dbReference type="SUPFAM" id="SSF56091">
    <property type="entry name" value="DNA ligase/mRNA capping enzyme, catalytic domain"/>
    <property type="match status" value="1"/>
</dbReference>
<dbReference type="Gene3D" id="2.20.140.10">
    <property type="entry name" value="WGR domain"/>
    <property type="match status" value="1"/>
</dbReference>
<dbReference type="AlphaFoldDB" id="A0A6B3SGZ5"/>
<dbReference type="SUPFAM" id="SSF142921">
    <property type="entry name" value="WGR domain-like"/>
    <property type="match status" value="1"/>
</dbReference>
<evidence type="ECO:0000259" key="1">
    <source>
        <dbReference type="PROSITE" id="PS51977"/>
    </source>
</evidence>
<dbReference type="EMBL" id="JAAIVB010000011">
    <property type="protein sequence ID" value="NEX60121.1"/>
    <property type="molecule type" value="Genomic_DNA"/>
</dbReference>
<sequence>MENTTAAVLPTASFKCTEGSSNKQYHMQVKEVDGGFQVAYQYGPIGGTLTPGSKPAKPVPLEKAIKQFESMVKERLGKQYVRTDSVDAPAVVAVERVSFGTLPQLLNAVDEADVPTLLADPSWFMQEKKDGKRLMARRIGDQVTAGNKLGLTCPIPEAVKAALLALPVTSVLLDCELVGNTLFVFDMLELNGVDQSGGSVVTRYTAYQRLLAQHDGVLKPVDGFFSPQDKAEQYAKADRTRIEGFVFKRADAPYTPGRPNSGGTQLKFKFTESATCIVDEVSDTRRSVALALLDDRGERVFVGNVTVPANQSTPVEGDLVEVRYLYRQEGGSLIQPVLLGQRDDVAFDDCKLSQIRRIKEKAADND</sequence>
<dbReference type="Pfam" id="PF05406">
    <property type="entry name" value="WGR"/>
    <property type="match status" value="1"/>
</dbReference>
<protein>
    <submittedName>
        <fullName evidence="2">WGR domain-containing protein</fullName>
    </submittedName>
</protein>
<dbReference type="InterPro" id="IPR036930">
    <property type="entry name" value="WGR_dom_sf"/>
</dbReference>
<evidence type="ECO:0000313" key="3">
    <source>
        <dbReference type="Proteomes" id="UP000482155"/>
    </source>
</evidence>
<name>A0A6B3SGZ5_9BURK</name>
<keyword evidence="3" id="KW-1185">Reference proteome</keyword>
<dbReference type="PROSITE" id="PS51977">
    <property type="entry name" value="WGR"/>
    <property type="match status" value="1"/>
</dbReference>
<dbReference type="Gene3D" id="3.30.470.30">
    <property type="entry name" value="DNA ligase/mRNA capping enzyme"/>
    <property type="match status" value="1"/>
</dbReference>
<gene>
    <name evidence="2" type="ORF">G3574_03430</name>
</gene>
<reference evidence="2 3" key="1">
    <citation type="submission" date="2020-02" db="EMBL/GenBank/DDBJ databases">
        <authorList>
            <person name="Kim M.K."/>
        </authorList>
    </citation>
    <scope>NUCLEOTIDE SEQUENCE [LARGE SCALE GENOMIC DNA]</scope>
    <source>
        <strain evidence="2 3">17J57-3</strain>
    </source>
</reference>
<feature type="domain" description="WGR" evidence="1">
    <location>
        <begin position="1"/>
        <end position="93"/>
    </location>
</feature>
<dbReference type="RefSeq" id="WP_163960622.1">
    <property type="nucleotide sequence ID" value="NZ_JAAIVB010000011.1"/>
</dbReference>
<dbReference type="InterPro" id="IPR008893">
    <property type="entry name" value="WGR_domain"/>
</dbReference>
<dbReference type="Proteomes" id="UP000482155">
    <property type="component" value="Unassembled WGS sequence"/>
</dbReference>
<organism evidence="2 3">
    <name type="scientific">Noviherbaspirillum galbum</name>
    <dbReference type="NCBI Taxonomy" id="2709383"/>
    <lineage>
        <taxon>Bacteria</taxon>
        <taxon>Pseudomonadati</taxon>
        <taxon>Pseudomonadota</taxon>
        <taxon>Betaproteobacteria</taxon>
        <taxon>Burkholderiales</taxon>
        <taxon>Oxalobacteraceae</taxon>
        <taxon>Noviherbaspirillum</taxon>
    </lineage>
</organism>
<comment type="caution">
    <text evidence="2">The sequence shown here is derived from an EMBL/GenBank/DDBJ whole genome shotgun (WGS) entry which is preliminary data.</text>
</comment>
<evidence type="ECO:0000313" key="2">
    <source>
        <dbReference type="EMBL" id="NEX60121.1"/>
    </source>
</evidence>